<dbReference type="EMBL" id="FNJM01000001">
    <property type="protein sequence ID" value="SDO83472.1"/>
    <property type="molecule type" value="Genomic_DNA"/>
</dbReference>
<dbReference type="GO" id="GO:0005829">
    <property type="term" value="C:cytosol"/>
    <property type="evidence" value="ECO:0007669"/>
    <property type="project" value="TreeGrafter"/>
</dbReference>
<gene>
    <name evidence="11" type="ORF">SAMN04488529_101565</name>
</gene>
<dbReference type="OrthoDB" id="1711036at2"/>
<evidence type="ECO:0000313" key="12">
    <source>
        <dbReference type="Proteomes" id="UP000198597"/>
    </source>
</evidence>
<name>A0A1H0MSV2_9CLOT</name>
<dbReference type="RefSeq" id="WP_089965576.1">
    <property type="nucleotide sequence ID" value="NZ_FNJM01000001.1"/>
</dbReference>
<comment type="subunit">
    <text evidence="8">Homodimer. Interacts with FtsZ.</text>
</comment>
<dbReference type="AlphaFoldDB" id="A0A1H0MSV2"/>
<evidence type="ECO:0000256" key="6">
    <source>
        <dbReference type="ARBA" id="ARBA00023306"/>
    </source>
</evidence>
<evidence type="ECO:0000256" key="10">
    <source>
        <dbReference type="SAM" id="Coils"/>
    </source>
</evidence>
<dbReference type="STRING" id="94869.SAMN04488529_101565"/>
<dbReference type="SUPFAM" id="SSF102829">
    <property type="entry name" value="Cell division protein ZapA-like"/>
    <property type="match status" value="1"/>
</dbReference>
<evidence type="ECO:0000313" key="11">
    <source>
        <dbReference type="EMBL" id="SDO83472.1"/>
    </source>
</evidence>
<evidence type="ECO:0000256" key="1">
    <source>
        <dbReference type="ARBA" id="ARBA00004496"/>
    </source>
</evidence>
<dbReference type="GO" id="GO:0000917">
    <property type="term" value="P:division septum assembly"/>
    <property type="evidence" value="ECO:0007669"/>
    <property type="project" value="UniProtKB-KW"/>
</dbReference>
<keyword evidence="4 11" id="KW-0132">Cell division</keyword>
<keyword evidence="12" id="KW-1185">Reference proteome</keyword>
<evidence type="ECO:0000256" key="9">
    <source>
        <dbReference type="ARBA" id="ARBA00033158"/>
    </source>
</evidence>
<feature type="coiled-coil region" evidence="10">
    <location>
        <begin position="69"/>
        <end position="280"/>
    </location>
</feature>
<accession>A0A1H0MSV2</accession>
<keyword evidence="6" id="KW-0131">Cell cycle</keyword>
<evidence type="ECO:0000256" key="5">
    <source>
        <dbReference type="ARBA" id="ARBA00023210"/>
    </source>
</evidence>
<dbReference type="Proteomes" id="UP000198597">
    <property type="component" value="Unassembled WGS sequence"/>
</dbReference>
<dbReference type="Pfam" id="PF05164">
    <property type="entry name" value="ZapA"/>
    <property type="match status" value="1"/>
</dbReference>
<evidence type="ECO:0000256" key="7">
    <source>
        <dbReference type="ARBA" id="ARBA00024910"/>
    </source>
</evidence>
<proteinExistence type="predicted"/>
<evidence type="ECO:0000256" key="8">
    <source>
        <dbReference type="ARBA" id="ARBA00026068"/>
    </source>
</evidence>
<dbReference type="InterPro" id="IPR007838">
    <property type="entry name" value="Cell_div_ZapA-like"/>
</dbReference>
<dbReference type="GO" id="GO:0000921">
    <property type="term" value="P:septin ring assembly"/>
    <property type="evidence" value="ECO:0007669"/>
    <property type="project" value="TreeGrafter"/>
</dbReference>
<dbReference type="InterPro" id="IPR036192">
    <property type="entry name" value="Cell_div_ZapA-like_sf"/>
</dbReference>
<dbReference type="PANTHER" id="PTHR34981">
    <property type="entry name" value="CELL DIVISION PROTEIN ZAPA"/>
    <property type="match status" value="1"/>
</dbReference>
<dbReference type="PANTHER" id="PTHR34981:SF1">
    <property type="entry name" value="CELL DIVISION PROTEIN ZAPA"/>
    <property type="match status" value="1"/>
</dbReference>
<evidence type="ECO:0000256" key="2">
    <source>
        <dbReference type="ARBA" id="ARBA00015195"/>
    </source>
</evidence>
<comment type="function">
    <text evidence="7">Activator of cell division through the inhibition of FtsZ GTPase activity, therefore promoting FtsZ assembly into bundles of protofilaments necessary for the formation of the division Z ring. It is recruited early at mid-cell but it is not essential for cell division.</text>
</comment>
<dbReference type="GO" id="GO:0030428">
    <property type="term" value="C:cell septum"/>
    <property type="evidence" value="ECO:0007669"/>
    <property type="project" value="TreeGrafter"/>
</dbReference>
<dbReference type="InterPro" id="IPR053712">
    <property type="entry name" value="Bac_CellDiv_Activator"/>
</dbReference>
<keyword evidence="5" id="KW-0717">Septation</keyword>
<keyword evidence="10" id="KW-0175">Coiled coil</keyword>
<evidence type="ECO:0000256" key="3">
    <source>
        <dbReference type="ARBA" id="ARBA00022490"/>
    </source>
</evidence>
<dbReference type="GO" id="GO:0043093">
    <property type="term" value="P:FtsZ-dependent cytokinesis"/>
    <property type="evidence" value="ECO:0007669"/>
    <property type="project" value="TreeGrafter"/>
</dbReference>
<reference evidence="11 12" key="1">
    <citation type="submission" date="2016-10" db="EMBL/GenBank/DDBJ databases">
        <authorList>
            <person name="de Groot N.N."/>
        </authorList>
    </citation>
    <scope>NUCLEOTIDE SEQUENCE [LARGE SCALE GENOMIC DNA]</scope>
    <source>
        <strain evidence="11 12">DSM 12272</strain>
    </source>
</reference>
<sequence length="335" mass="39167">MNTVTVKINGMEYNLKGKENQEYLLKLAGYVDGKVREIMTNNSKLSSTAVAVLAGLNIADELFKGDKEAEDLIKKKNLLEERHLTLKERIKEIREEMDKTSNIKDEEINSITKVMKIMEEKVLGVNKLSEKVNLLTNELKEMDTLKSEVEKLKGQTIYYKEQLKIKKIQCEDYKENVVKLNNEIIKIKDVKDEEYRRIKREVVLLNSGNDDLRSAVEDSYSKISTLEDENNKLLEEKYKLSKEILDKEKEIVQSITSEEKHEYKEEIESLGEQITIMEQELKSNIEMKEKIKIRSKEMHFQLQNSKFKVLNLEKKLIDVQIELAKSKKDKSPFLK</sequence>
<evidence type="ECO:0000256" key="4">
    <source>
        <dbReference type="ARBA" id="ARBA00022618"/>
    </source>
</evidence>
<organism evidence="11 12">
    <name type="scientific">Clostridium gasigenes</name>
    <dbReference type="NCBI Taxonomy" id="94869"/>
    <lineage>
        <taxon>Bacteria</taxon>
        <taxon>Bacillati</taxon>
        <taxon>Bacillota</taxon>
        <taxon>Clostridia</taxon>
        <taxon>Eubacteriales</taxon>
        <taxon>Clostridiaceae</taxon>
        <taxon>Clostridium</taxon>
    </lineage>
</organism>
<comment type="subcellular location">
    <subcellularLocation>
        <location evidence="1">Cytoplasm</location>
    </subcellularLocation>
</comment>
<protein>
    <recommendedName>
        <fullName evidence="2">Cell division protein ZapA</fullName>
    </recommendedName>
    <alternativeName>
        <fullName evidence="9">Z ring-associated protein ZapA</fullName>
    </alternativeName>
</protein>
<keyword evidence="3" id="KW-0963">Cytoplasm</keyword>
<dbReference type="Gene3D" id="6.10.250.790">
    <property type="match status" value="1"/>
</dbReference>
<dbReference type="GO" id="GO:0032153">
    <property type="term" value="C:cell division site"/>
    <property type="evidence" value="ECO:0007669"/>
    <property type="project" value="TreeGrafter"/>
</dbReference>